<dbReference type="Gene3D" id="3.40.120.10">
    <property type="entry name" value="Alpha-D-Glucose-1,6-Bisphosphate, subunit A, domain 3"/>
    <property type="match status" value="3"/>
</dbReference>
<evidence type="ECO:0000256" key="7">
    <source>
        <dbReference type="RuleBase" id="RU004326"/>
    </source>
</evidence>
<comment type="cofactor">
    <cofactor evidence="1">
        <name>Mg(2+)</name>
        <dbReference type="ChEBI" id="CHEBI:18420"/>
    </cofactor>
</comment>
<keyword evidence="5 7" id="KW-0460">Magnesium</keyword>
<dbReference type="PRINTS" id="PR00509">
    <property type="entry name" value="PGMPMM"/>
</dbReference>
<name>A0ABQ6VHC7_9CORY</name>
<comment type="similarity">
    <text evidence="2 7">Belongs to the phosphohexose mutase family.</text>
</comment>
<sequence length="488" mass="51936">MRFGTAGLRASVGPGPDQMNVSTVTRATAGVASWLGDNKRVAVGYDARYGSSSMALATAQVFAGAGYEVTLIGEPAPTPVLAWLVRDRGLDAGVQITASHNPAGDNGYKLYLAGGSQLTSPADREIEEHIARQPAAPEIPRVDVISVDKSVVTGYVNALCSKVANGNLDKAQLRRDLRIAYTPMHGVGGSTLEAALRQAGFSDIHAVTQQRWPDPEFPTVDFPNPEEPGATDLLLELGKQCDADLLIALDPDADRCAVGIPRRMFRGDQTGPLLAAHVLEEYVHADAEAAPVVATTVVSSQLLSVMAEDRGWDYQETLTGFKYLSKAAEERPGELAFAYEEALGTCPFPDLVADKDGIATALVTAVWAAELKGQGRSLTDELSDLEATYGAFRTTQVSVRYDSAEQAAATAEEFRTQPPASLAGVELEAEQTDYGVKLTGRAGDLHARVICRASGTEPKVKFYLEVHGPADKAQDVEALLEKLAAALR</sequence>
<evidence type="ECO:0000313" key="13">
    <source>
        <dbReference type="Proteomes" id="UP000436181"/>
    </source>
</evidence>
<keyword evidence="6" id="KW-0413">Isomerase</keyword>
<dbReference type="EMBL" id="WBZJ01000001">
    <property type="protein sequence ID" value="KAB3523614.1"/>
    <property type="molecule type" value="Genomic_DNA"/>
</dbReference>
<protein>
    <submittedName>
        <fullName evidence="12">Phospho-sugar mutase</fullName>
    </submittedName>
</protein>
<dbReference type="SUPFAM" id="SSF53738">
    <property type="entry name" value="Phosphoglucomutase, first 3 domains"/>
    <property type="match status" value="3"/>
</dbReference>
<evidence type="ECO:0000259" key="10">
    <source>
        <dbReference type="Pfam" id="PF02879"/>
    </source>
</evidence>
<evidence type="ECO:0000256" key="4">
    <source>
        <dbReference type="ARBA" id="ARBA00022723"/>
    </source>
</evidence>
<gene>
    <name evidence="12" type="ORF">F8377_01880</name>
</gene>
<evidence type="ECO:0000256" key="5">
    <source>
        <dbReference type="ARBA" id="ARBA00022842"/>
    </source>
</evidence>
<proteinExistence type="inferred from homology"/>
<keyword evidence="3" id="KW-0597">Phosphoprotein</keyword>
<evidence type="ECO:0000259" key="8">
    <source>
        <dbReference type="Pfam" id="PF00408"/>
    </source>
</evidence>
<dbReference type="Gene3D" id="3.30.310.50">
    <property type="entry name" value="Alpha-D-phosphohexomutase, C-terminal domain"/>
    <property type="match status" value="1"/>
</dbReference>
<keyword evidence="13" id="KW-1185">Reference proteome</keyword>
<dbReference type="Pfam" id="PF02880">
    <property type="entry name" value="PGM_PMM_III"/>
    <property type="match status" value="1"/>
</dbReference>
<feature type="domain" description="Alpha-D-phosphohexomutase alpha/beta/alpha" evidence="10">
    <location>
        <begin position="155"/>
        <end position="258"/>
    </location>
</feature>
<comment type="caution">
    <text evidence="12">The sequence shown here is derived from an EMBL/GenBank/DDBJ whole genome shotgun (WGS) entry which is preliminary data.</text>
</comment>
<dbReference type="InterPro" id="IPR005841">
    <property type="entry name" value="Alpha-D-phosphohexomutase_SF"/>
</dbReference>
<dbReference type="Pfam" id="PF02879">
    <property type="entry name" value="PGM_PMM_II"/>
    <property type="match status" value="1"/>
</dbReference>
<dbReference type="InterPro" id="IPR005846">
    <property type="entry name" value="A-D-PHexomutase_a/b/a-III"/>
</dbReference>
<dbReference type="PROSITE" id="PS00710">
    <property type="entry name" value="PGM_PMM"/>
    <property type="match status" value="1"/>
</dbReference>
<dbReference type="Pfam" id="PF02878">
    <property type="entry name" value="PGM_PMM_I"/>
    <property type="match status" value="1"/>
</dbReference>
<dbReference type="InterPro" id="IPR016055">
    <property type="entry name" value="A-D-PHexomutase_a/b/a-I/II/III"/>
</dbReference>
<feature type="domain" description="Alpha-D-phosphohexomutase alpha/beta/alpha" evidence="11">
    <location>
        <begin position="267"/>
        <end position="385"/>
    </location>
</feature>
<dbReference type="Proteomes" id="UP000436181">
    <property type="component" value="Unassembled WGS sequence"/>
</dbReference>
<dbReference type="SUPFAM" id="SSF55957">
    <property type="entry name" value="Phosphoglucomutase, C-terminal domain"/>
    <property type="match status" value="1"/>
</dbReference>
<dbReference type="InterPro" id="IPR036900">
    <property type="entry name" value="A-D-PHexomutase_C_sf"/>
</dbReference>
<dbReference type="InterPro" id="IPR016066">
    <property type="entry name" value="A-D-PHexomutase_CS"/>
</dbReference>
<dbReference type="PANTHER" id="PTHR45745:SF1">
    <property type="entry name" value="PHOSPHOGLUCOMUTASE 2B-RELATED"/>
    <property type="match status" value="1"/>
</dbReference>
<feature type="domain" description="Alpha-D-phosphohexomutase C-terminal" evidence="8">
    <location>
        <begin position="447"/>
        <end position="478"/>
    </location>
</feature>
<dbReference type="InterPro" id="IPR005843">
    <property type="entry name" value="A-D-PHexomutase_C"/>
</dbReference>
<organism evidence="12 13">
    <name type="scientific">Corynebacterium zhongnanshanii</name>
    <dbReference type="NCBI Taxonomy" id="2768834"/>
    <lineage>
        <taxon>Bacteria</taxon>
        <taxon>Bacillati</taxon>
        <taxon>Actinomycetota</taxon>
        <taxon>Actinomycetes</taxon>
        <taxon>Mycobacteriales</taxon>
        <taxon>Corynebacteriaceae</taxon>
        <taxon>Corynebacterium</taxon>
    </lineage>
</organism>
<evidence type="ECO:0000256" key="1">
    <source>
        <dbReference type="ARBA" id="ARBA00001946"/>
    </source>
</evidence>
<evidence type="ECO:0000259" key="9">
    <source>
        <dbReference type="Pfam" id="PF02878"/>
    </source>
</evidence>
<dbReference type="CDD" id="cd05799">
    <property type="entry name" value="PGM2"/>
    <property type="match status" value="1"/>
</dbReference>
<feature type="domain" description="Alpha-D-phosphohexomutase alpha/beta/alpha" evidence="9">
    <location>
        <begin position="2"/>
        <end position="133"/>
    </location>
</feature>
<accession>A0ABQ6VHC7</accession>
<evidence type="ECO:0000256" key="3">
    <source>
        <dbReference type="ARBA" id="ARBA00022553"/>
    </source>
</evidence>
<dbReference type="Pfam" id="PF00408">
    <property type="entry name" value="PGM_PMM_IV"/>
    <property type="match status" value="1"/>
</dbReference>
<reference evidence="12 13" key="1">
    <citation type="submission" date="2019-10" db="EMBL/GenBank/DDBJ databases">
        <title>Corynebacterium sp novel species isolated from the respiratory tract of Marmot.</title>
        <authorList>
            <person name="Zhang G."/>
        </authorList>
    </citation>
    <scope>NUCLEOTIDE SEQUENCE [LARGE SCALE GENOMIC DNA]</scope>
    <source>
        <strain evidence="12 13">336</strain>
    </source>
</reference>
<evidence type="ECO:0000256" key="6">
    <source>
        <dbReference type="ARBA" id="ARBA00023235"/>
    </source>
</evidence>
<evidence type="ECO:0000313" key="12">
    <source>
        <dbReference type="EMBL" id="KAB3523614.1"/>
    </source>
</evidence>
<keyword evidence="4 7" id="KW-0479">Metal-binding</keyword>
<dbReference type="InterPro" id="IPR005844">
    <property type="entry name" value="A-D-PHexomutase_a/b/a-I"/>
</dbReference>
<evidence type="ECO:0000256" key="2">
    <source>
        <dbReference type="ARBA" id="ARBA00010231"/>
    </source>
</evidence>
<evidence type="ECO:0000259" key="11">
    <source>
        <dbReference type="Pfam" id="PF02880"/>
    </source>
</evidence>
<dbReference type="PANTHER" id="PTHR45745">
    <property type="entry name" value="PHOSPHOMANNOMUTASE 45A"/>
    <property type="match status" value="1"/>
</dbReference>
<dbReference type="InterPro" id="IPR005845">
    <property type="entry name" value="A-D-PHexomutase_a/b/a-II"/>
</dbReference>